<name>A0A6H0SD41_9MYCO</name>
<evidence type="ECO:0000313" key="3">
    <source>
        <dbReference type="Proteomes" id="UP000501849"/>
    </source>
</evidence>
<proteinExistence type="predicted"/>
<feature type="chain" id="PRO_5038818292" description="Secreted protein" evidence="1">
    <location>
        <begin position="20"/>
        <end position="173"/>
    </location>
</feature>
<accession>A0A6H0SD41</accession>
<keyword evidence="1" id="KW-0732">Signal</keyword>
<dbReference type="KEGG" id="mfre:EXE63_20915"/>
<protein>
    <recommendedName>
        <fullName evidence="4">Secreted protein</fullName>
    </recommendedName>
</protein>
<organism evidence="2 3">
    <name type="scientific">Mycolicibacterium frederiksbergense</name>
    <dbReference type="NCBI Taxonomy" id="117567"/>
    <lineage>
        <taxon>Bacteria</taxon>
        <taxon>Bacillati</taxon>
        <taxon>Actinomycetota</taxon>
        <taxon>Actinomycetes</taxon>
        <taxon>Mycobacteriales</taxon>
        <taxon>Mycobacteriaceae</taxon>
        <taxon>Mycolicibacterium</taxon>
    </lineage>
</organism>
<keyword evidence="3" id="KW-1185">Reference proteome</keyword>
<dbReference type="AlphaFoldDB" id="A0A6H0SD41"/>
<dbReference type="Proteomes" id="UP000501849">
    <property type="component" value="Chromosome"/>
</dbReference>
<evidence type="ECO:0000313" key="2">
    <source>
        <dbReference type="EMBL" id="QIV85433.1"/>
    </source>
</evidence>
<sequence length="173" mass="18235">MLTAPAAVLVALSSAALSAAPSAGADPAAGSARYAIGMCYDTQNPLPQRPAVFDYNCDGTGVLHNMVWSTWDAHGANGFGTDISVECQPNCAQGPRLTNPVVVHAWNPLPSSSAACPPDARFYADMTIAYPEGAPPWIRPGTQWYPGTDFVLVDGAPAVHFSNRTSNCEEDLR</sequence>
<reference evidence="2 3" key="1">
    <citation type="submission" date="2019-04" db="EMBL/GenBank/DDBJ databases">
        <title>Draft, Whole-Genome Sequence of the Anthracene-degrading Mycobacterium frederiksbergense LB501T, Isolated from a Polycyclic Aromatic Hydrocarbon (PAH)-Contaminated Soil.</title>
        <authorList>
            <person name="Augelletti F."/>
        </authorList>
    </citation>
    <scope>NUCLEOTIDE SEQUENCE [LARGE SCALE GENOMIC DNA]</scope>
    <source>
        <strain evidence="2 3">LB 501T</strain>
    </source>
</reference>
<evidence type="ECO:0000256" key="1">
    <source>
        <dbReference type="SAM" id="SignalP"/>
    </source>
</evidence>
<evidence type="ECO:0008006" key="4">
    <source>
        <dbReference type="Google" id="ProtNLM"/>
    </source>
</evidence>
<gene>
    <name evidence="2" type="ORF">EXE63_20915</name>
</gene>
<dbReference type="EMBL" id="CP038799">
    <property type="protein sequence ID" value="QIV85433.1"/>
    <property type="molecule type" value="Genomic_DNA"/>
</dbReference>
<feature type="signal peptide" evidence="1">
    <location>
        <begin position="1"/>
        <end position="19"/>
    </location>
</feature>